<keyword evidence="1" id="KW-0812">Transmembrane</keyword>
<dbReference type="Proteomes" id="UP000887013">
    <property type="component" value="Unassembled WGS sequence"/>
</dbReference>
<reference evidence="2" key="1">
    <citation type="submission" date="2020-08" db="EMBL/GenBank/DDBJ databases">
        <title>Multicomponent nature underlies the extraordinary mechanical properties of spider dragline silk.</title>
        <authorList>
            <person name="Kono N."/>
            <person name="Nakamura H."/>
            <person name="Mori M."/>
            <person name="Yoshida Y."/>
            <person name="Ohtoshi R."/>
            <person name="Malay A.D."/>
            <person name="Moran D.A.P."/>
            <person name="Tomita M."/>
            <person name="Numata K."/>
            <person name="Arakawa K."/>
        </authorList>
    </citation>
    <scope>NUCLEOTIDE SEQUENCE</scope>
</reference>
<sequence>MTVKEILSIHDVYYPKDTKAYCVPLDIKLPAVPNQETPPYESVKEFYGKKKFKNKVFSFAYLTMVLLMVSFIISLYVYMESKQLKMENTIAFNVVKCNVTGMKYIENIEGKEITSQAKIDSTEEYHLRKGYLLTMTYQIDDQDEVLKYVCTISAVLLILSVICFPFVIYCHVEKANEIYRDNDRDFKVMEINFPDSI</sequence>
<comment type="caution">
    <text evidence="2">The sequence shown here is derived from an EMBL/GenBank/DDBJ whole genome shotgun (WGS) entry which is preliminary data.</text>
</comment>
<organism evidence="2 3">
    <name type="scientific">Nephila pilipes</name>
    <name type="common">Giant wood spider</name>
    <name type="synonym">Nephila maculata</name>
    <dbReference type="NCBI Taxonomy" id="299642"/>
    <lineage>
        <taxon>Eukaryota</taxon>
        <taxon>Metazoa</taxon>
        <taxon>Ecdysozoa</taxon>
        <taxon>Arthropoda</taxon>
        <taxon>Chelicerata</taxon>
        <taxon>Arachnida</taxon>
        <taxon>Araneae</taxon>
        <taxon>Araneomorphae</taxon>
        <taxon>Entelegynae</taxon>
        <taxon>Araneoidea</taxon>
        <taxon>Nephilidae</taxon>
        <taxon>Nephila</taxon>
    </lineage>
</organism>
<keyword evidence="1" id="KW-0472">Membrane</keyword>
<proteinExistence type="predicted"/>
<keyword evidence="1" id="KW-1133">Transmembrane helix</keyword>
<feature type="transmembrane region" description="Helical" evidence="1">
    <location>
        <begin position="145"/>
        <end position="170"/>
    </location>
</feature>
<dbReference type="OrthoDB" id="6431564at2759"/>
<dbReference type="AlphaFoldDB" id="A0A8X6IA55"/>
<evidence type="ECO:0000313" key="3">
    <source>
        <dbReference type="Proteomes" id="UP000887013"/>
    </source>
</evidence>
<evidence type="ECO:0000256" key="1">
    <source>
        <dbReference type="SAM" id="Phobius"/>
    </source>
</evidence>
<accession>A0A8X6IA55</accession>
<keyword evidence="3" id="KW-1185">Reference proteome</keyword>
<evidence type="ECO:0000313" key="2">
    <source>
        <dbReference type="EMBL" id="GFS34291.1"/>
    </source>
</evidence>
<name>A0A8X6IA55_NEPPI</name>
<dbReference type="EMBL" id="BMAW01088365">
    <property type="protein sequence ID" value="GFS34291.1"/>
    <property type="molecule type" value="Genomic_DNA"/>
</dbReference>
<gene>
    <name evidence="2" type="primary">NCL1_38960</name>
    <name evidence="2" type="ORF">NPIL_442611</name>
</gene>
<feature type="transmembrane region" description="Helical" evidence="1">
    <location>
        <begin position="59"/>
        <end position="79"/>
    </location>
</feature>
<protein>
    <submittedName>
        <fullName evidence="2">Uncharacterized protein</fullName>
    </submittedName>
</protein>